<evidence type="ECO:0000313" key="2">
    <source>
        <dbReference type="Proteomes" id="UP000237000"/>
    </source>
</evidence>
<reference evidence="2" key="1">
    <citation type="submission" date="2016-06" db="EMBL/GenBank/DDBJ databases">
        <title>Parallel loss of symbiosis genes in relatives of nitrogen-fixing non-legume Parasponia.</title>
        <authorList>
            <person name="Van Velzen R."/>
            <person name="Holmer R."/>
            <person name="Bu F."/>
            <person name="Rutten L."/>
            <person name="Van Zeijl A."/>
            <person name="Liu W."/>
            <person name="Santuari L."/>
            <person name="Cao Q."/>
            <person name="Sharma T."/>
            <person name="Shen D."/>
            <person name="Roswanjaya Y."/>
            <person name="Wardhani T."/>
            <person name="Kalhor M.S."/>
            <person name="Jansen J."/>
            <person name="Van den Hoogen J."/>
            <person name="Gungor B."/>
            <person name="Hartog M."/>
            <person name="Hontelez J."/>
            <person name="Verver J."/>
            <person name="Yang W.-C."/>
            <person name="Schijlen E."/>
            <person name="Repin R."/>
            <person name="Schilthuizen M."/>
            <person name="Schranz E."/>
            <person name="Heidstra R."/>
            <person name="Miyata K."/>
            <person name="Fedorova E."/>
            <person name="Kohlen W."/>
            <person name="Bisseling T."/>
            <person name="Smit S."/>
            <person name="Geurts R."/>
        </authorList>
    </citation>
    <scope>NUCLEOTIDE SEQUENCE [LARGE SCALE GENOMIC DNA]</scope>
    <source>
        <strain evidence="2">cv. RG33-2</strain>
    </source>
</reference>
<dbReference type="Proteomes" id="UP000237000">
    <property type="component" value="Unassembled WGS sequence"/>
</dbReference>
<dbReference type="AlphaFoldDB" id="A0A2P5F4H1"/>
<organism evidence="1 2">
    <name type="scientific">Trema orientale</name>
    <name type="common">Charcoal tree</name>
    <name type="synonym">Celtis orientalis</name>
    <dbReference type="NCBI Taxonomy" id="63057"/>
    <lineage>
        <taxon>Eukaryota</taxon>
        <taxon>Viridiplantae</taxon>
        <taxon>Streptophyta</taxon>
        <taxon>Embryophyta</taxon>
        <taxon>Tracheophyta</taxon>
        <taxon>Spermatophyta</taxon>
        <taxon>Magnoliopsida</taxon>
        <taxon>eudicotyledons</taxon>
        <taxon>Gunneridae</taxon>
        <taxon>Pentapetalae</taxon>
        <taxon>rosids</taxon>
        <taxon>fabids</taxon>
        <taxon>Rosales</taxon>
        <taxon>Cannabaceae</taxon>
        <taxon>Trema</taxon>
    </lineage>
</organism>
<protein>
    <submittedName>
        <fullName evidence="1">Uncharacterized protein</fullName>
    </submittedName>
</protein>
<evidence type="ECO:0000313" key="1">
    <source>
        <dbReference type="EMBL" id="PON92701.1"/>
    </source>
</evidence>
<dbReference type="InParanoid" id="A0A2P5F4H1"/>
<accession>A0A2P5F4H1</accession>
<keyword evidence="2" id="KW-1185">Reference proteome</keyword>
<sequence length="30" mass="3473">MAFDVKNNGFLMDLTNVWFSVNQNTKHIST</sequence>
<comment type="caution">
    <text evidence="1">The sequence shown here is derived from an EMBL/GenBank/DDBJ whole genome shotgun (WGS) entry which is preliminary data.</text>
</comment>
<proteinExistence type="predicted"/>
<dbReference type="EMBL" id="JXTC01000063">
    <property type="protein sequence ID" value="PON92701.1"/>
    <property type="molecule type" value="Genomic_DNA"/>
</dbReference>
<name>A0A2P5F4H1_TREOI</name>
<gene>
    <name evidence="1" type="ORF">TorRG33x02_115610</name>
</gene>